<feature type="transmembrane region" description="Helical" evidence="10">
    <location>
        <begin position="342"/>
        <end position="362"/>
    </location>
</feature>
<evidence type="ECO:0000256" key="3">
    <source>
        <dbReference type="ARBA" id="ARBA00022475"/>
    </source>
</evidence>
<feature type="transmembrane region" description="Helical" evidence="10">
    <location>
        <begin position="369"/>
        <end position="386"/>
    </location>
</feature>
<dbReference type="CDD" id="cd06173">
    <property type="entry name" value="MFS_MefA_like"/>
    <property type="match status" value="1"/>
</dbReference>
<evidence type="ECO:0000313" key="13">
    <source>
        <dbReference type="Proteomes" id="UP000746503"/>
    </source>
</evidence>
<dbReference type="EMBL" id="JAAVJB010000253">
    <property type="protein sequence ID" value="NJP68667.1"/>
    <property type="molecule type" value="Genomic_DNA"/>
</dbReference>
<feature type="transmembrane region" description="Helical" evidence="10">
    <location>
        <begin position="95"/>
        <end position="117"/>
    </location>
</feature>
<dbReference type="PANTHER" id="PTHR23513:SF9">
    <property type="entry name" value="ENTEROBACTIN EXPORTER ENTS"/>
    <property type="match status" value="1"/>
</dbReference>
<dbReference type="InterPro" id="IPR011701">
    <property type="entry name" value="MFS"/>
</dbReference>
<evidence type="ECO:0000256" key="1">
    <source>
        <dbReference type="ARBA" id="ARBA00004429"/>
    </source>
</evidence>
<feature type="domain" description="Major facilitator superfamily (MFS) profile" evidence="11">
    <location>
        <begin position="304"/>
        <end position="546"/>
    </location>
</feature>
<comment type="subcellular location">
    <subcellularLocation>
        <location evidence="1">Cell inner membrane</location>
        <topology evidence="1">Multi-pass membrane protein</topology>
    </subcellularLocation>
</comment>
<feature type="transmembrane region" description="Helical" evidence="10">
    <location>
        <begin position="172"/>
        <end position="205"/>
    </location>
</feature>
<evidence type="ECO:0000256" key="4">
    <source>
        <dbReference type="ARBA" id="ARBA00022692"/>
    </source>
</evidence>
<sequence length="546" mass="55103">MSGTTVALVPAAGPPTAKARELRPLVGLLAALTVALTGTRVSAIAIPWFVLVTTGSAAQTGLVVFCEMAPYVLAKAMSGPVLDRTGSRRISWTTDVASALTVALIPLLHFAGALPFWGLLALVALAGAARGPGDLAKQIMVPEAADRSGVVLERATGLAGMVERLASTVGPFAGGVLIAVTSPLVGVLVNAVCFALGALIVVTVLPRGMGRSPDRGAVPHTGAVPAARAVPHTGAVPETEAAHGPGDAHPPGEARGPEAAHGPGVDRASGATTAPPSPAEGRAPEGYWARLAVGFRFLRSQPLLLLLYVTAAVTNLLDAAFTSVMLPVWVESSGNGPATIGLLAAAMGGTAVLGSAIAAVWAHRLPRRPVYLAGYLVAGAPRYLAMAFGAPLWLVVLTFAVGGFGAGFLNPVISAVCFERIPRHLLGRVTSVGSSLAWAGIPLGGLFGGLGVTAFGLTPVLVVSAVLYALVTTVAGMRREWREMDRARVAARRTRAPGPPGASPGSDTSRTDPPPGGPATPGRPTAPTTPAAPTPVARGGAAVDPF</sequence>
<reference evidence="12 13" key="1">
    <citation type="submission" date="2020-03" db="EMBL/GenBank/DDBJ databases">
        <title>Draft genome of Streptomyces sp. ventii, isolated from the Axial Seamount in the Pacific Ocean, and resequencing of the two type strains Streptomyces lonarensis strain NCL 716 and Streptomyces bohaiensis strain 11A07.</title>
        <authorList>
            <person name="Loughran R.M."/>
            <person name="Pfannmuller K.M."/>
            <person name="Wasson B.J."/>
            <person name="Deadmond M.C."/>
            <person name="Paddock B.E."/>
            <person name="Koyack M.J."/>
            <person name="Gallegos D.A."/>
            <person name="Mitchell E.A."/>
            <person name="Ushijima B."/>
            <person name="Saw J.H."/>
            <person name="Mcphail K.L."/>
            <person name="Videau P."/>
        </authorList>
    </citation>
    <scope>NUCLEOTIDE SEQUENCE [LARGE SCALE GENOMIC DNA]</scope>
    <source>
        <strain evidence="13">5675061</strain>
    </source>
</reference>
<dbReference type="PROSITE" id="PS50850">
    <property type="entry name" value="MFS"/>
    <property type="match status" value="1"/>
</dbReference>
<protein>
    <recommendedName>
        <fullName evidence="8">Multidrug efflux pump Tap</fullName>
    </recommendedName>
</protein>
<evidence type="ECO:0000256" key="5">
    <source>
        <dbReference type="ARBA" id="ARBA00022989"/>
    </source>
</evidence>
<evidence type="ECO:0000256" key="2">
    <source>
        <dbReference type="ARBA" id="ARBA00022448"/>
    </source>
</evidence>
<keyword evidence="5 10" id="KW-1133">Transmembrane helix</keyword>
<feature type="compositionally biased region" description="Low complexity" evidence="9">
    <location>
        <begin position="520"/>
        <end position="546"/>
    </location>
</feature>
<dbReference type="InterPro" id="IPR036259">
    <property type="entry name" value="MFS_trans_sf"/>
</dbReference>
<keyword evidence="3" id="KW-1003">Cell membrane</keyword>
<feature type="transmembrane region" description="Helical" evidence="10">
    <location>
        <begin position="425"/>
        <end position="448"/>
    </location>
</feature>
<evidence type="ECO:0000256" key="7">
    <source>
        <dbReference type="ARBA" id="ARBA00038075"/>
    </source>
</evidence>
<evidence type="ECO:0000256" key="6">
    <source>
        <dbReference type="ARBA" id="ARBA00023136"/>
    </source>
</evidence>
<comment type="similarity">
    <text evidence="7">Belongs to the major facilitator superfamily. Drug:H(+) antiporter-3 (DHA3) (TC 2.A.1.21) family.</text>
</comment>
<keyword evidence="6 10" id="KW-0472">Membrane</keyword>
<accession>A0ABX1AWQ8</accession>
<keyword evidence="4 10" id="KW-0812">Transmembrane</keyword>
<evidence type="ECO:0000313" key="12">
    <source>
        <dbReference type="EMBL" id="NJP68667.1"/>
    </source>
</evidence>
<evidence type="ECO:0000256" key="10">
    <source>
        <dbReference type="SAM" id="Phobius"/>
    </source>
</evidence>
<feature type="transmembrane region" description="Helical" evidence="10">
    <location>
        <begin position="305"/>
        <end position="330"/>
    </location>
</feature>
<feature type="transmembrane region" description="Helical" evidence="10">
    <location>
        <begin position="454"/>
        <end position="476"/>
    </location>
</feature>
<feature type="region of interest" description="Disordered" evidence="9">
    <location>
        <begin position="488"/>
        <end position="546"/>
    </location>
</feature>
<comment type="caution">
    <text evidence="12">The sequence shown here is derived from an EMBL/GenBank/DDBJ whole genome shotgun (WGS) entry which is preliminary data.</text>
</comment>
<dbReference type="Proteomes" id="UP000746503">
    <property type="component" value="Unassembled WGS sequence"/>
</dbReference>
<evidence type="ECO:0000259" key="11">
    <source>
        <dbReference type="PROSITE" id="PS50850"/>
    </source>
</evidence>
<dbReference type="SUPFAM" id="SSF103473">
    <property type="entry name" value="MFS general substrate transporter"/>
    <property type="match status" value="1"/>
</dbReference>
<dbReference type="PANTHER" id="PTHR23513">
    <property type="entry name" value="INTEGRAL MEMBRANE EFFLUX PROTEIN-RELATED"/>
    <property type="match status" value="1"/>
</dbReference>
<feature type="transmembrane region" description="Helical" evidence="10">
    <location>
        <begin position="392"/>
        <end position="413"/>
    </location>
</feature>
<dbReference type="InterPro" id="IPR020846">
    <property type="entry name" value="MFS_dom"/>
</dbReference>
<keyword evidence="13" id="KW-1185">Reference proteome</keyword>
<keyword evidence="2" id="KW-0813">Transport</keyword>
<proteinExistence type="inferred from homology"/>
<evidence type="ECO:0000256" key="9">
    <source>
        <dbReference type="SAM" id="MobiDB-lite"/>
    </source>
</evidence>
<name>A0ABX1AWQ8_9ACTN</name>
<gene>
    <name evidence="12" type="ORF">HCJ92_20810</name>
</gene>
<feature type="region of interest" description="Disordered" evidence="9">
    <location>
        <begin position="237"/>
        <end position="281"/>
    </location>
</feature>
<evidence type="ECO:0000256" key="8">
    <source>
        <dbReference type="ARBA" id="ARBA00040914"/>
    </source>
</evidence>
<dbReference type="Gene3D" id="1.20.1250.20">
    <property type="entry name" value="MFS general substrate transporter like domains"/>
    <property type="match status" value="1"/>
</dbReference>
<organism evidence="12 13">
    <name type="scientific">Streptomyces spiramenti</name>
    <dbReference type="NCBI Taxonomy" id="2720606"/>
    <lineage>
        <taxon>Bacteria</taxon>
        <taxon>Bacillati</taxon>
        <taxon>Actinomycetota</taxon>
        <taxon>Actinomycetes</taxon>
        <taxon>Kitasatosporales</taxon>
        <taxon>Streptomycetaceae</taxon>
        <taxon>Streptomyces</taxon>
    </lineage>
</organism>
<dbReference type="Pfam" id="PF07690">
    <property type="entry name" value="MFS_1"/>
    <property type="match status" value="1"/>
</dbReference>